<reference evidence="1" key="1">
    <citation type="submission" date="2019-04" db="EMBL/GenBank/DDBJ databases">
        <title>Microbes associate with the intestines of laboratory mice.</title>
        <authorList>
            <person name="Navarre W."/>
            <person name="Wong E."/>
            <person name="Huang K."/>
            <person name="Tropini C."/>
            <person name="Ng K."/>
            <person name="Yu B."/>
        </authorList>
    </citation>
    <scope>NUCLEOTIDE SEQUENCE</scope>
    <source>
        <strain evidence="1">NM04_E33</strain>
    </source>
</reference>
<dbReference type="EMBL" id="SRYB01000004">
    <property type="protein sequence ID" value="TGY80002.1"/>
    <property type="molecule type" value="Genomic_DNA"/>
</dbReference>
<protein>
    <submittedName>
        <fullName evidence="1">Uncharacterized protein</fullName>
    </submittedName>
</protein>
<evidence type="ECO:0000313" key="2">
    <source>
        <dbReference type="Proteomes" id="UP000306319"/>
    </source>
</evidence>
<evidence type="ECO:0000313" key="1">
    <source>
        <dbReference type="EMBL" id="TGY80002.1"/>
    </source>
</evidence>
<comment type="caution">
    <text evidence="1">The sequence shown here is derived from an EMBL/GenBank/DDBJ whole genome shotgun (WGS) entry which is preliminary data.</text>
</comment>
<proteinExistence type="predicted"/>
<accession>A0AC61RIV1</accession>
<keyword evidence="2" id="KW-1185">Reference proteome</keyword>
<dbReference type="Proteomes" id="UP000306319">
    <property type="component" value="Unassembled WGS sequence"/>
</dbReference>
<name>A0AC61RIV1_9BACT</name>
<gene>
    <name evidence="1" type="ORF">E5331_04225</name>
</gene>
<sequence>MDVTTFTLWDYLLLAMCFIALMAVLWAIDARGWIGSKVAKLLPFATIQQGDKVHIYLNGEYNRTATLSKVAVDCVYIYDSAIRLPLSHRGRFYGIGVDAADGSHVVFITRHRHYRLIRVAELIRKVFGLQNEDGNLNPDYAEYEQLVSDVAEEGESDEC</sequence>
<organism evidence="1 2">
    <name type="scientific">Lepagella muris</name>
    <dbReference type="NCBI Taxonomy" id="3032870"/>
    <lineage>
        <taxon>Bacteria</taxon>
        <taxon>Pseudomonadati</taxon>
        <taxon>Bacteroidota</taxon>
        <taxon>Bacteroidia</taxon>
        <taxon>Bacteroidales</taxon>
        <taxon>Muribaculaceae</taxon>
        <taxon>Lepagella</taxon>
    </lineage>
</organism>